<sequence>MPVSRFFIIPIPLFIVDFRRRRTDRIAGHRLPVPWVDDGRVESRTDQKWISATNIGTEVCVVPGCSEERVPYMLCQYS</sequence>
<dbReference type="EMBL" id="FNZM01000031">
    <property type="protein sequence ID" value="SEK14840.1"/>
    <property type="molecule type" value="Genomic_DNA"/>
</dbReference>
<protein>
    <submittedName>
        <fullName evidence="1">Uncharacterized protein</fullName>
    </submittedName>
</protein>
<gene>
    <name evidence="1" type="ORF">SAMN05216550_13156</name>
</gene>
<organism evidence="1 2">
    <name type="scientific">Paraburkholderia tropica</name>
    <dbReference type="NCBI Taxonomy" id="92647"/>
    <lineage>
        <taxon>Bacteria</taxon>
        <taxon>Pseudomonadati</taxon>
        <taxon>Pseudomonadota</taxon>
        <taxon>Betaproteobacteria</taxon>
        <taxon>Burkholderiales</taxon>
        <taxon>Burkholderiaceae</taxon>
        <taxon>Paraburkholderia</taxon>
    </lineage>
</organism>
<comment type="caution">
    <text evidence="1">The sequence shown here is derived from an EMBL/GenBank/DDBJ whole genome shotgun (WGS) entry which is preliminary data.</text>
</comment>
<evidence type="ECO:0000313" key="2">
    <source>
        <dbReference type="Proteomes" id="UP000183529"/>
    </source>
</evidence>
<proteinExistence type="predicted"/>
<dbReference type="AlphaFoldDB" id="A0AAQ1GNR1"/>
<reference evidence="1 2" key="1">
    <citation type="submission" date="2016-10" db="EMBL/GenBank/DDBJ databases">
        <authorList>
            <person name="Varghese N."/>
            <person name="Submissions S."/>
        </authorList>
    </citation>
    <scope>NUCLEOTIDE SEQUENCE [LARGE SCALE GENOMIC DNA]</scope>
    <source>
        <strain evidence="1 2">LMG 22274</strain>
    </source>
</reference>
<dbReference type="Proteomes" id="UP000183529">
    <property type="component" value="Unassembled WGS sequence"/>
</dbReference>
<name>A0AAQ1GNR1_9BURK</name>
<accession>A0AAQ1GNR1</accession>
<evidence type="ECO:0000313" key="1">
    <source>
        <dbReference type="EMBL" id="SEK14840.1"/>
    </source>
</evidence>